<dbReference type="InterPro" id="IPR022880">
    <property type="entry name" value="DNApol_IV"/>
</dbReference>
<dbReference type="FunFam" id="3.40.1170.60:FF:000002">
    <property type="entry name" value="Polymerase (DNA directed) kappa"/>
    <property type="match status" value="1"/>
</dbReference>
<dbReference type="GO" id="GO:0005634">
    <property type="term" value="C:nucleus"/>
    <property type="evidence" value="ECO:0007669"/>
    <property type="project" value="UniProtKB-SubCell"/>
</dbReference>
<dbReference type="SUPFAM" id="SSF100879">
    <property type="entry name" value="Lesion bypass DNA polymerase (Y-family), little finger domain"/>
    <property type="match status" value="1"/>
</dbReference>
<dbReference type="Pfam" id="PF00817">
    <property type="entry name" value="IMS"/>
    <property type="match status" value="1"/>
</dbReference>
<comment type="similarity">
    <text evidence="3">Belongs to the DNA polymerase type-Y family.</text>
</comment>
<dbReference type="InterPro" id="IPR050116">
    <property type="entry name" value="DNA_polymerase-Y"/>
</dbReference>
<evidence type="ECO:0000256" key="20">
    <source>
        <dbReference type="SAM" id="MobiDB-lite"/>
    </source>
</evidence>
<feature type="region of interest" description="Disordered" evidence="20">
    <location>
        <begin position="598"/>
        <end position="651"/>
    </location>
</feature>
<dbReference type="Gene3D" id="3.30.160.60">
    <property type="entry name" value="Classic Zinc Finger"/>
    <property type="match status" value="1"/>
</dbReference>
<dbReference type="FunFam" id="3.30.1490.100:FF:000004">
    <property type="entry name" value="DNA polymerase IV"/>
    <property type="match status" value="1"/>
</dbReference>
<comment type="cofactor">
    <cofactor evidence="1">
        <name>Mg(2+)</name>
        <dbReference type="ChEBI" id="CHEBI:18420"/>
    </cofactor>
</comment>
<keyword evidence="10" id="KW-0479">Metal-binding</keyword>
<keyword evidence="9" id="KW-0235">DNA replication</keyword>
<comment type="caution">
    <text evidence="22">The sequence shown here is derived from an EMBL/GenBank/DDBJ whole genome shotgun (WGS) entry which is preliminary data.</text>
</comment>
<dbReference type="Pfam" id="PF11799">
    <property type="entry name" value="IMS_C"/>
    <property type="match status" value="1"/>
</dbReference>
<protein>
    <recommendedName>
        <fullName evidence="5">DNA polymerase kappa</fullName>
        <ecNumber evidence="4">2.7.7.7</ecNumber>
    </recommendedName>
</protein>
<keyword evidence="7" id="KW-0808">Transferase</keyword>
<proteinExistence type="inferred from homology"/>
<dbReference type="InterPro" id="IPR001126">
    <property type="entry name" value="UmuC"/>
</dbReference>
<dbReference type="AlphaFoldDB" id="A0AAV4IBP2"/>
<organism evidence="22 23">
    <name type="scientific">Elysia marginata</name>
    <dbReference type="NCBI Taxonomy" id="1093978"/>
    <lineage>
        <taxon>Eukaryota</taxon>
        <taxon>Metazoa</taxon>
        <taxon>Spiralia</taxon>
        <taxon>Lophotrochozoa</taxon>
        <taxon>Mollusca</taxon>
        <taxon>Gastropoda</taxon>
        <taxon>Heterobranchia</taxon>
        <taxon>Euthyneura</taxon>
        <taxon>Panpulmonata</taxon>
        <taxon>Sacoglossa</taxon>
        <taxon>Placobranchoidea</taxon>
        <taxon>Plakobranchidae</taxon>
        <taxon>Elysia</taxon>
    </lineage>
</organism>
<evidence type="ECO:0000256" key="5">
    <source>
        <dbReference type="ARBA" id="ARBA00016178"/>
    </source>
</evidence>
<evidence type="ECO:0000313" key="22">
    <source>
        <dbReference type="EMBL" id="GFS07894.1"/>
    </source>
</evidence>
<dbReference type="Gene3D" id="3.40.1170.60">
    <property type="match status" value="1"/>
</dbReference>
<evidence type="ECO:0000256" key="17">
    <source>
        <dbReference type="ARBA" id="ARBA00023204"/>
    </source>
</evidence>
<keyword evidence="18" id="KW-0539">Nucleus</keyword>
<keyword evidence="13" id="KW-0862">Zinc</keyword>
<feature type="region of interest" description="Disordered" evidence="20">
    <location>
        <begin position="1"/>
        <end position="31"/>
    </location>
</feature>
<dbReference type="PIRSF" id="PIRSF036603">
    <property type="entry name" value="DPol_eta"/>
    <property type="match status" value="1"/>
</dbReference>
<dbReference type="GO" id="GO:0042276">
    <property type="term" value="P:error-prone translesion synthesis"/>
    <property type="evidence" value="ECO:0007669"/>
    <property type="project" value="TreeGrafter"/>
</dbReference>
<evidence type="ECO:0000256" key="14">
    <source>
        <dbReference type="ARBA" id="ARBA00022842"/>
    </source>
</evidence>
<accession>A0AAV4IBP2</accession>
<evidence type="ECO:0000256" key="2">
    <source>
        <dbReference type="ARBA" id="ARBA00004123"/>
    </source>
</evidence>
<dbReference type="GO" id="GO:0006260">
    <property type="term" value="P:DNA replication"/>
    <property type="evidence" value="ECO:0007669"/>
    <property type="project" value="UniProtKB-KW"/>
</dbReference>
<dbReference type="InterPro" id="IPR043128">
    <property type="entry name" value="Rev_trsase/Diguanyl_cyclase"/>
</dbReference>
<dbReference type="GO" id="GO:0006281">
    <property type="term" value="P:DNA repair"/>
    <property type="evidence" value="ECO:0007669"/>
    <property type="project" value="UniProtKB-KW"/>
</dbReference>
<evidence type="ECO:0000256" key="13">
    <source>
        <dbReference type="ARBA" id="ARBA00022833"/>
    </source>
</evidence>
<keyword evidence="12" id="KW-0863">Zinc-finger</keyword>
<evidence type="ECO:0000256" key="3">
    <source>
        <dbReference type="ARBA" id="ARBA00010945"/>
    </source>
</evidence>
<keyword evidence="17" id="KW-0234">DNA repair</keyword>
<evidence type="ECO:0000256" key="11">
    <source>
        <dbReference type="ARBA" id="ARBA00022763"/>
    </source>
</evidence>
<dbReference type="Pfam" id="PF11798">
    <property type="entry name" value="IMS_HHH"/>
    <property type="match status" value="1"/>
</dbReference>
<dbReference type="GO" id="GO:0003684">
    <property type="term" value="F:damaged DNA binding"/>
    <property type="evidence" value="ECO:0007669"/>
    <property type="project" value="InterPro"/>
</dbReference>
<keyword evidence="14" id="KW-0460">Magnesium</keyword>
<dbReference type="GO" id="GO:0008270">
    <property type="term" value="F:zinc ion binding"/>
    <property type="evidence" value="ECO:0007669"/>
    <property type="project" value="UniProtKB-KW"/>
</dbReference>
<dbReference type="CDD" id="cd03586">
    <property type="entry name" value="PolY_Pol_IV_kappa"/>
    <property type="match status" value="1"/>
</dbReference>
<dbReference type="Gene3D" id="1.10.150.810">
    <property type="match status" value="2"/>
</dbReference>
<feature type="domain" description="UmuC" evidence="21">
    <location>
        <begin position="114"/>
        <end position="381"/>
    </location>
</feature>
<sequence>MEQATDGPNQQHGPKSSGQSSSSCNMISRMALNDNKAGMEGLDKEKINQIIYEASKDSKFFENEKKKEEQLEVRIKEQQVKISKISQAQLLAAEQEADRTLAMLEDERDLSHTIVHVDMDAFYAAVEMRDDPSLYNKPMAVGGMDMLSTSNYLARRFGVRAAMPGFIALKLCPDLVIVKLNFDKYTAVSREIRQVMAQYDPDFWPMSLDEAYLDLKDHLQKRLQSCPSSRMFILRELNTEPFATSERDTCQCDLNSVLRPTLICSPKFQDHDLSDEVLQTFLDKDNFSTHLKVCDECKKVYPRYACKVFGLTVEDAVLEIRSRIEQRTRLTASAGIAPNTMLAKVCSDKNKPNGQYHIKPDKEEIMSFIQDLPIRKISGIGKVTEKLLGSIRVVTCKDLFTQRAMLYHLFSPTSFQHFMRISAGIGSTSLDRDGVRKSISTERTFSDISDPKVLHQKCKELCQNLSEDMKDDKTMGKTLTLKIKTVEFEVKTRSYTLAHYTNDETTLFKAAQALLQTEIDAALPGFLHLRLMGVRMSKLCPEQANQISVVDMFKRMDRKDQGALNSEECSNSCLPGLQNKQEFQPNFYDVCTSKSSHLDQEDLDNDDDDESSKFSMPIEHTCDSEPNNINSHSWAQQSTPSKLLKRREPSSSKDVGMFKFIRKLDQNPQGKLQVGNKVNGAEEKPETESNCSSNGLLKELNQQSAFCYGGNDLSNSKEINNEGTNIDHQVIEITPGTSLSKADIYVQKSEPMKFIPCLDESSNSRPESEMISCPICKQQKLNWPLDQLNTHVDLCLSKQTVKNILRNERFTDKEFVTSKEKCMKRFV</sequence>
<keyword evidence="6" id="KW-0515">Mutator protein</keyword>
<keyword evidence="15" id="KW-0239">DNA-directed DNA polymerase</keyword>
<dbReference type="PANTHER" id="PTHR11076:SF33">
    <property type="entry name" value="DNA POLYMERASE KAPPA"/>
    <property type="match status" value="1"/>
</dbReference>
<evidence type="ECO:0000256" key="9">
    <source>
        <dbReference type="ARBA" id="ARBA00022705"/>
    </source>
</evidence>
<dbReference type="InterPro" id="IPR017961">
    <property type="entry name" value="DNA_pol_Y-fam_little_finger"/>
</dbReference>
<evidence type="ECO:0000256" key="6">
    <source>
        <dbReference type="ARBA" id="ARBA00022457"/>
    </source>
</evidence>
<dbReference type="EC" id="2.7.7.7" evidence="4"/>
<dbReference type="FunFam" id="1.10.150.810:FF:000001">
    <property type="entry name" value="DNA polymerase kappa"/>
    <property type="match status" value="1"/>
</dbReference>
<dbReference type="Gene3D" id="3.30.70.270">
    <property type="match status" value="1"/>
</dbReference>
<dbReference type="EMBL" id="BMAT01006179">
    <property type="protein sequence ID" value="GFS07894.1"/>
    <property type="molecule type" value="Genomic_DNA"/>
</dbReference>
<dbReference type="HAMAP" id="MF_01113">
    <property type="entry name" value="DNApol_IV"/>
    <property type="match status" value="1"/>
</dbReference>
<evidence type="ECO:0000256" key="18">
    <source>
        <dbReference type="ARBA" id="ARBA00023242"/>
    </source>
</evidence>
<evidence type="ECO:0000256" key="7">
    <source>
        <dbReference type="ARBA" id="ARBA00022679"/>
    </source>
</evidence>
<dbReference type="InterPro" id="IPR043502">
    <property type="entry name" value="DNA/RNA_pol_sf"/>
</dbReference>
<dbReference type="PANTHER" id="PTHR11076">
    <property type="entry name" value="DNA REPAIR POLYMERASE UMUC / TRANSFERASE FAMILY MEMBER"/>
    <property type="match status" value="1"/>
</dbReference>
<keyword evidence="11" id="KW-0227">DNA damage</keyword>
<dbReference type="PROSITE" id="PS50173">
    <property type="entry name" value="UMUC"/>
    <property type="match status" value="1"/>
</dbReference>
<evidence type="ECO:0000256" key="15">
    <source>
        <dbReference type="ARBA" id="ARBA00022932"/>
    </source>
</evidence>
<dbReference type="FunFam" id="1.10.150.810:FF:000003">
    <property type="entry name" value="DNA polymerase kappa subunit"/>
    <property type="match status" value="1"/>
</dbReference>
<dbReference type="SUPFAM" id="SSF56672">
    <property type="entry name" value="DNA/RNA polymerases"/>
    <property type="match status" value="1"/>
</dbReference>
<evidence type="ECO:0000256" key="10">
    <source>
        <dbReference type="ARBA" id="ARBA00022723"/>
    </source>
</evidence>
<keyword evidence="23" id="KW-1185">Reference proteome</keyword>
<evidence type="ECO:0000313" key="23">
    <source>
        <dbReference type="Proteomes" id="UP000762676"/>
    </source>
</evidence>
<evidence type="ECO:0000256" key="16">
    <source>
        <dbReference type="ARBA" id="ARBA00023125"/>
    </source>
</evidence>
<evidence type="ECO:0000256" key="1">
    <source>
        <dbReference type="ARBA" id="ARBA00001946"/>
    </source>
</evidence>
<dbReference type="InterPro" id="IPR006642">
    <property type="entry name" value="Rad18_UBZ4"/>
</dbReference>
<dbReference type="Gene3D" id="3.30.1490.100">
    <property type="entry name" value="DNA polymerase, Y-family, little finger domain"/>
    <property type="match status" value="1"/>
</dbReference>
<evidence type="ECO:0000256" key="8">
    <source>
        <dbReference type="ARBA" id="ARBA00022695"/>
    </source>
</evidence>
<comment type="catalytic activity">
    <reaction evidence="19">
        <text>DNA(n) + a 2'-deoxyribonucleoside 5'-triphosphate = DNA(n+1) + diphosphate</text>
        <dbReference type="Rhea" id="RHEA:22508"/>
        <dbReference type="Rhea" id="RHEA-COMP:17339"/>
        <dbReference type="Rhea" id="RHEA-COMP:17340"/>
        <dbReference type="ChEBI" id="CHEBI:33019"/>
        <dbReference type="ChEBI" id="CHEBI:61560"/>
        <dbReference type="ChEBI" id="CHEBI:173112"/>
        <dbReference type="EC" id="2.7.7.7"/>
    </reaction>
</comment>
<name>A0AAV4IBP2_9GAST</name>
<evidence type="ECO:0000259" key="21">
    <source>
        <dbReference type="PROSITE" id="PS50173"/>
    </source>
</evidence>
<evidence type="ECO:0000256" key="12">
    <source>
        <dbReference type="ARBA" id="ARBA00022771"/>
    </source>
</evidence>
<evidence type="ECO:0000256" key="19">
    <source>
        <dbReference type="ARBA" id="ARBA00049244"/>
    </source>
</evidence>
<dbReference type="InterPro" id="IPR036775">
    <property type="entry name" value="DNA_pol_Y-fam_lit_finger_sf"/>
</dbReference>
<feature type="compositionally biased region" description="Acidic residues" evidence="20">
    <location>
        <begin position="601"/>
        <end position="610"/>
    </location>
</feature>
<comment type="subcellular location">
    <subcellularLocation>
        <location evidence="2">Nucleus</location>
    </subcellularLocation>
</comment>
<reference evidence="22 23" key="1">
    <citation type="journal article" date="2021" name="Elife">
        <title>Chloroplast acquisition without the gene transfer in kleptoplastic sea slugs, Plakobranchus ocellatus.</title>
        <authorList>
            <person name="Maeda T."/>
            <person name="Takahashi S."/>
            <person name="Yoshida T."/>
            <person name="Shimamura S."/>
            <person name="Takaki Y."/>
            <person name="Nagai Y."/>
            <person name="Toyoda A."/>
            <person name="Suzuki Y."/>
            <person name="Arimoto A."/>
            <person name="Ishii H."/>
            <person name="Satoh N."/>
            <person name="Nishiyama T."/>
            <person name="Hasebe M."/>
            <person name="Maruyama T."/>
            <person name="Minagawa J."/>
            <person name="Obokata J."/>
            <person name="Shigenobu S."/>
        </authorList>
    </citation>
    <scope>NUCLEOTIDE SEQUENCE [LARGE SCALE GENOMIC DNA]</scope>
</reference>
<gene>
    <name evidence="22" type="ORF">ElyMa_003001300</name>
</gene>
<keyword evidence="8" id="KW-0548">Nucleotidyltransferase</keyword>
<keyword evidence="16" id="KW-0238">DNA-binding</keyword>
<dbReference type="InterPro" id="IPR024728">
    <property type="entry name" value="PolY_HhH_motif"/>
</dbReference>
<dbReference type="GO" id="GO:0003887">
    <property type="term" value="F:DNA-directed DNA polymerase activity"/>
    <property type="evidence" value="ECO:0007669"/>
    <property type="project" value="UniProtKB-KW"/>
</dbReference>
<dbReference type="SMART" id="SM00734">
    <property type="entry name" value="ZnF_Rad18"/>
    <property type="match status" value="1"/>
</dbReference>
<dbReference type="Proteomes" id="UP000762676">
    <property type="component" value="Unassembled WGS sequence"/>
</dbReference>
<evidence type="ECO:0000256" key="4">
    <source>
        <dbReference type="ARBA" id="ARBA00012417"/>
    </source>
</evidence>
<feature type="compositionally biased region" description="Polar residues" evidence="20">
    <location>
        <begin position="1"/>
        <end position="14"/>
    </location>
</feature>
<feature type="compositionally biased region" description="Polar residues" evidence="20">
    <location>
        <begin position="624"/>
        <end position="641"/>
    </location>
</feature>